<evidence type="ECO:0000256" key="5">
    <source>
        <dbReference type="ARBA" id="ARBA00022989"/>
    </source>
</evidence>
<dbReference type="InterPro" id="IPR023299">
    <property type="entry name" value="ATPase_P-typ_cyto_dom_N"/>
</dbReference>
<dbReference type="InterPro" id="IPR018303">
    <property type="entry name" value="ATPase_P-typ_P_site"/>
</dbReference>
<evidence type="ECO:0000256" key="4">
    <source>
        <dbReference type="ARBA" id="ARBA00022842"/>
    </source>
</evidence>
<evidence type="ECO:0000256" key="6">
    <source>
        <dbReference type="ARBA" id="ARBA00023136"/>
    </source>
</evidence>
<reference evidence="11" key="1">
    <citation type="journal article" date="2021" name="Sci. Adv.">
        <title>The American lobster genome reveals insights on longevity, neural, and immune adaptations.</title>
        <authorList>
            <person name="Polinski J.M."/>
            <person name="Zimin A.V."/>
            <person name="Clark K.F."/>
            <person name="Kohn A.B."/>
            <person name="Sadowski N."/>
            <person name="Timp W."/>
            <person name="Ptitsyn A."/>
            <person name="Khanna P."/>
            <person name="Romanova D.Y."/>
            <person name="Williams P."/>
            <person name="Greenwood S.J."/>
            <person name="Moroz L.L."/>
            <person name="Walt D.R."/>
            <person name="Bodnar A.G."/>
        </authorList>
    </citation>
    <scope>NUCLEOTIDE SEQUENCE</scope>
    <source>
        <strain evidence="11">GMGI-L3</strain>
    </source>
</reference>
<dbReference type="Proteomes" id="UP000747542">
    <property type="component" value="Unassembled WGS sequence"/>
</dbReference>
<dbReference type="GO" id="GO:0000166">
    <property type="term" value="F:nucleotide binding"/>
    <property type="evidence" value="ECO:0007669"/>
    <property type="project" value="InterPro"/>
</dbReference>
<dbReference type="InterPro" id="IPR008250">
    <property type="entry name" value="ATPase_P-typ_transduc_dom_A_sf"/>
</dbReference>
<dbReference type="Pfam" id="PF00122">
    <property type="entry name" value="E1-E2_ATPase"/>
    <property type="match status" value="1"/>
</dbReference>
<keyword evidence="4" id="KW-0460">Magnesium</keyword>
<dbReference type="GO" id="GO:0140326">
    <property type="term" value="F:ATPase-coupled intramembrane lipid transporter activity"/>
    <property type="evidence" value="ECO:0007669"/>
    <property type="project" value="TreeGrafter"/>
</dbReference>
<dbReference type="InterPro" id="IPR036412">
    <property type="entry name" value="HAD-like_sf"/>
</dbReference>
<dbReference type="Gene3D" id="3.40.1110.10">
    <property type="entry name" value="Calcium-transporting ATPase, cytoplasmic domain N"/>
    <property type="match status" value="1"/>
</dbReference>
<dbReference type="InterPro" id="IPR032630">
    <property type="entry name" value="P_typ_ATPase_c"/>
</dbReference>
<dbReference type="Pfam" id="PF16212">
    <property type="entry name" value="PhoLip_ATPase_C"/>
    <property type="match status" value="1"/>
</dbReference>
<dbReference type="Gene3D" id="3.40.50.1000">
    <property type="entry name" value="HAD superfamily/HAD-like"/>
    <property type="match status" value="1"/>
</dbReference>
<dbReference type="Pfam" id="PF00702">
    <property type="entry name" value="Hydrolase"/>
    <property type="match status" value="1"/>
</dbReference>
<accession>A0A8J5MRF2</accession>
<dbReference type="PANTHER" id="PTHR24092:SF175">
    <property type="entry name" value="PHOSPHOLIPID-TRANSPORTING ATPASE"/>
    <property type="match status" value="1"/>
</dbReference>
<feature type="domain" description="P-type ATPase C-terminal" evidence="10">
    <location>
        <begin position="636"/>
        <end position="709"/>
    </location>
</feature>
<gene>
    <name evidence="11" type="primary">Atp11B-L2</name>
    <name evidence="11" type="ORF">Hamer_G007612</name>
</gene>
<organism evidence="11 12">
    <name type="scientific">Homarus americanus</name>
    <name type="common">American lobster</name>
    <dbReference type="NCBI Taxonomy" id="6706"/>
    <lineage>
        <taxon>Eukaryota</taxon>
        <taxon>Metazoa</taxon>
        <taxon>Ecdysozoa</taxon>
        <taxon>Arthropoda</taxon>
        <taxon>Crustacea</taxon>
        <taxon>Multicrustacea</taxon>
        <taxon>Malacostraca</taxon>
        <taxon>Eumalacostraca</taxon>
        <taxon>Eucarida</taxon>
        <taxon>Decapoda</taxon>
        <taxon>Pleocyemata</taxon>
        <taxon>Astacidea</taxon>
        <taxon>Nephropoidea</taxon>
        <taxon>Nephropidae</taxon>
        <taxon>Homarus</taxon>
    </lineage>
</organism>
<keyword evidence="12" id="KW-1185">Reference proteome</keyword>
<name>A0A8J5MRF2_HOMAM</name>
<keyword evidence="2 8" id="KW-0812">Transmembrane</keyword>
<dbReference type="Pfam" id="PF13246">
    <property type="entry name" value="Cation_ATPase"/>
    <property type="match status" value="1"/>
</dbReference>
<feature type="transmembrane region" description="Helical" evidence="8">
    <location>
        <begin position="220"/>
        <end position="242"/>
    </location>
</feature>
<comment type="subcellular location">
    <subcellularLocation>
        <location evidence="1">Membrane</location>
        <topology evidence="1">Multi-pass membrane protein</topology>
    </subcellularLocation>
</comment>
<dbReference type="EMBL" id="JAHLQT010030594">
    <property type="protein sequence ID" value="KAG7160851.1"/>
    <property type="molecule type" value="Genomic_DNA"/>
</dbReference>
<evidence type="ECO:0000313" key="12">
    <source>
        <dbReference type="Proteomes" id="UP000747542"/>
    </source>
</evidence>
<feature type="domain" description="P-type ATPase A" evidence="9">
    <location>
        <begin position="81"/>
        <end position="142"/>
    </location>
</feature>
<dbReference type="AlphaFoldDB" id="A0A8J5MRF2"/>
<feature type="region of interest" description="Disordered" evidence="7">
    <location>
        <begin position="799"/>
        <end position="858"/>
    </location>
</feature>
<dbReference type="PROSITE" id="PS00154">
    <property type="entry name" value="ATPASE_E1_E2"/>
    <property type="match status" value="1"/>
</dbReference>
<dbReference type="GO" id="GO:0045332">
    <property type="term" value="P:phospholipid translocation"/>
    <property type="evidence" value="ECO:0007669"/>
    <property type="project" value="TreeGrafter"/>
</dbReference>
<feature type="compositionally biased region" description="Basic and acidic residues" evidence="7">
    <location>
        <begin position="799"/>
        <end position="811"/>
    </location>
</feature>
<comment type="caution">
    <text evidence="11">The sequence shown here is derived from an EMBL/GenBank/DDBJ whole genome shotgun (WGS) entry which is preliminary data.</text>
</comment>
<protein>
    <submittedName>
        <fullName evidence="11">Phospholipid-transporting ATPase IF-like 2</fullName>
    </submittedName>
</protein>
<evidence type="ECO:0000256" key="1">
    <source>
        <dbReference type="ARBA" id="ARBA00004141"/>
    </source>
</evidence>
<sequence length="951" mass="106977">KQQATTRTILVNRRQPEEMSESLVVPHYTHNKIKTAKLSINSPVSPLTSVLPLVLVICVTAVKQGYEDWLRHREDNKVNNSPSRVLLEGEVKEVRTRDIEVGDIVVVAADEQFPCDLLLLMSSDAEGKCSVTTANLDGETNLKTFLCPDESQYLTCVDDLWKMRAVIECQLPHANLYDFKGKMEVYRGSGLPTTASLNTDNLLPRGARLKNTSTVSMNNFLVFFLAVLLLQIIVCTVLKYLLYTGPIMEMQKFIGAMFIEWDDQLICGKTGERCKCNTSDLNEELGQVQYLFTDKTGTLTENCMNFRHCSVEGLKYVDVEEQLHYTSHRDTSKTFPIDHWPDNLDTFLETLALCHTVQVTPTSRSTTEAITTPQGIQLSDFRLQYQAASPDEKALVEACARYGVVFEGQVKDELRLSVRGHTKLFKRLQVLEFDSDRKCMSVVVREEASGRIWLLTKGAESSMGLRTLAVARRELTKEDYQEFAMQLSQAKQMVEGREAAVREVTERMEAELRLLGATGVEDLLQEGVQETLEALRAAGIKVWVLTGDKVETAVNIAYSCGHFKRFMTVLSLTSLHDLHQAESVLQMCWQETEGDSQYGLVVDGTSLHILLENLKEEFYSVPLPEEGVAAPCHFDYFYVRGNTLVQYSFYKNVAFITPQSVYDSLSLTMYNITFTSLPVIVYGLLDQNLPPSLLLNRPELYQRIAHNSAIDAFNNYGVYWTYYLMFKSWSLMLASVLLVVASLLPDLLHKIYLASKDVRVRAQQRRKRKTRAVSLKAYISHVNKAFDPTEGSGSLWEVTKREDSENGRVKELGQGSRELGQGSRELGQGSRELGQGSREIGQGSREIGQGSREIGQGIEIDREKEIYLNKIMCQDKETGHYSGPWTQTEPLTHHRAMVAVSEKVADSETFIGNKTIINDKNSLDNEAFLESETENGTTSCTGSWASGSTLI</sequence>
<proteinExistence type="predicted"/>
<dbReference type="InterPro" id="IPR023214">
    <property type="entry name" value="HAD_sf"/>
</dbReference>
<evidence type="ECO:0000259" key="10">
    <source>
        <dbReference type="Pfam" id="PF16212"/>
    </source>
</evidence>
<dbReference type="SUPFAM" id="SSF81653">
    <property type="entry name" value="Calcium ATPase, transduction domain A"/>
    <property type="match status" value="1"/>
</dbReference>
<dbReference type="SUPFAM" id="SSF56784">
    <property type="entry name" value="HAD-like"/>
    <property type="match status" value="1"/>
</dbReference>
<dbReference type="GO" id="GO:0005886">
    <property type="term" value="C:plasma membrane"/>
    <property type="evidence" value="ECO:0007669"/>
    <property type="project" value="TreeGrafter"/>
</dbReference>
<evidence type="ECO:0000256" key="2">
    <source>
        <dbReference type="ARBA" id="ARBA00022692"/>
    </source>
</evidence>
<keyword evidence="5 8" id="KW-1133">Transmembrane helix</keyword>
<dbReference type="PANTHER" id="PTHR24092">
    <property type="entry name" value="PROBABLE PHOSPHOLIPID-TRANSPORTING ATPASE"/>
    <property type="match status" value="1"/>
</dbReference>
<evidence type="ECO:0000259" key="9">
    <source>
        <dbReference type="Pfam" id="PF00122"/>
    </source>
</evidence>
<keyword evidence="6 8" id="KW-0472">Membrane</keyword>
<dbReference type="SUPFAM" id="SSF81665">
    <property type="entry name" value="Calcium ATPase, transmembrane domain M"/>
    <property type="match status" value="1"/>
</dbReference>
<dbReference type="InterPro" id="IPR023298">
    <property type="entry name" value="ATPase_P-typ_TM_dom_sf"/>
</dbReference>
<dbReference type="SUPFAM" id="SSF81660">
    <property type="entry name" value="Metal cation-transporting ATPase, ATP-binding domain N"/>
    <property type="match status" value="1"/>
</dbReference>
<dbReference type="GO" id="GO:0046872">
    <property type="term" value="F:metal ion binding"/>
    <property type="evidence" value="ECO:0007669"/>
    <property type="project" value="UniProtKB-KW"/>
</dbReference>
<evidence type="ECO:0000313" key="11">
    <source>
        <dbReference type="EMBL" id="KAG7160851.1"/>
    </source>
</evidence>
<keyword evidence="3" id="KW-0479">Metal-binding</keyword>
<evidence type="ECO:0000256" key="8">
    <source>
        <dbReference type="SAM" id="Phobius"/>
    </source>
</evidence>
<dbReference type="GO" id="GO:0005783">
    <property type="term" value="C:endoplasmic reticulum"/>
    <property type="evidence" value="ECO:0007669"/>
    <property type="project" value="TreeGrafter"/>
</dbReference>
<evidence type="ECO:0000256" key="7">
    <source>
        <dbReference type="SAM" id="MobiDB-lite"/>
    </source>
</evidence>
<feature type="non-terminal residue" evidence="11">
    <location>
        <position position="1"/>
    </location>
</feature>
<evidence type="ECO:0000256" key="3">
    <source>
        <dbReference type="ARBA" id="ARBA00022723"/>
    </source>
</evidence>
<dbReference type="Gene3D" id="2.70.150.10">
    <property type="entry name" value="Calcium-transporting ATPase, cytoplasmic transduction domain A"/>
    <property type="match status" value="1"/>
</dbReference>
<dbReference type="InterPro" id="IPR059000">
    <property type="entry name" value="ATPase_P-type_domA"/>
</dbReference>